<evidence type="ECO:0000256" key="1">
    <source>
        <dbReference type="SAM" id="Coils"/>
    </source>
</evidence>
<organism evidence="3 4">
    <name type="scientific">Reticulomyxa filosa</name>
    <dbReference type="NCBI Taxonomy" id="46433"/>
    <lineage>
        <taxon>Eukaryota</taxon>
        <taxon>Sar</taxon>
        <taxon>Rhizaria</taxon>
        <taxon>Retaria</taxon>
        <taxon>Foraminifera</taxon>
        <taxon>Monothalamids</taxon>
        <taxon>Reticulomyxidae</taxon>
        <taxon>Reticulomyxa</taxon>
    </lineage>
</organism>
<sequence>MLKKIKMIKFRMRYKIAIAFVFFDFYYVIMLHMSIPFFYLQKPKDSERVNAEDKSKLDELEQKEEEKVVGEIKPGINLLGYCTHETCLSAKEKFYVWVNIGFGDISLTSDNTLYHCPECLHLSVTSIARVKFFNSEYFIYINNNPVQIKKNDCEGTYLIKPGLTYSLKAERIRQRATSIGDLIIRSEAAMNSEEVLNLVAELQKYMITVAKPPKVKDMKRLLEKIKSDYGGNFNRVFDVGRFTILCDNCVKLQTALNVIKKANKFNLIVSEDKDFFNNHSMTHYRIHNIRLYVPKYDVYVEMQATLKHYSLLEPYSVIENSKLSHLFYRLMRNWIPRDVAEEDLNQAGWDTLTKINDVAFEWMHMIAIKKLSSRYKPHREIGILRPQQLSQKTEEEIAQNKSLQMAHFVYVQLCTFIPKKKKGKAIYFILYNYYKQYIIGDKNPASCADFALLLQESRQQEMEKDIAISQARETYIPLQANNYAHMDGDNNEKEITYDCHQHVIEFLKEKKDEKQEEKIEQQQLYKRKVMIIQGKSGSGKSIFCRHLEETLWNNYKSDSKQPIPFTFHF</sequence>
<evidence type="ECO:0000313" key="3">
    <source>
        <dbReference type="EMBL" id="ETN98379.1"/>
    </source>
</evidence>
<dbReference type="AlphaFoldDB" id="X6LCE8"/>
<dbReference type="SUPFAM" id="SSF81301">
    <property type="entry name" value="Nucleotidyltransferase"/>
    <property type="match status" value="1"/>
</dbReference>
<keyword evidence="2" id="KW-1133">Transmembrane helix</keyword>
<evidence type="ECO:0000256" key="2">
    <source>
        <dbReference type="SAM" id="Phobius"/>
    </source>
</evidence>
<protein>
    <submittedName>
        <fullName evidence="3">Uncharacterized protein</fullName>
    </submittedName>
</protein>
<gene>
    <name evidence="3" type="ORF">RFI_39131</name>
</gene>
<keyword evidence="1" id="KW-0175">Coiled coil</keyword>
<reference evidence="3 4" key="1">
    <citation type="journal article" date="2013" name="Curr. Biol.">
        <title>The Genome of the Foraminiferan Reticulomyxa filosa.</title>
        <authorList>
            <person name="Glockner G."/>
            <person name="Hulsmann N."/>
            <person name="Schleicher M."/>
            <person name="Noegel A.A."/>
            <person name="Eichinger L."/>
            <person name="Gallinger C."/>
            <person name="Pawlowski J."/>
            <person name="Sierra R."/>
            <person name="Euteneuer U."/>
            <person name="Pillet L."/>
            <person name="Moustafa A."/>
            <person name="Platzer M."/>
            <person name="Groth M."/>
            <person name="Szafranski K."/>
            <person name="Schliwa M."/>
        </authorList>
    </citation>
    <scope>NUCLEOTIDE SEQUENCE [LARGE SCALE GENOMIC DNA]</scope>
</reference>
<feature type="transmembrane region" description="Helical" evidence="2">
    <location>
        <begin position="16"/>
        <end position="40"/>
    </location>
</feature>
<accession>X6LCE8</accession>
<keyword evidence="2" id="KW-0812">Transmembrane</keyword>
<dbReference type="Proteomes" id="UP000023152">
    <property type="component" value="Unassembled WGS sequence"/>
</dbReference>
<keyword evidence="4" id="KW-1185">Reference proteome</keyword>
<evidence type="ECO:0000313" key="4">
    <source>
        <dbReference type="Proteomes" id="UP000023152"/>
    </source>
</evidence>
<keyword evidence="2" id="KW-0472">Membrane</keyword>
<proteinExistence type="predicted"/>
<feature type="coiled-coil region" evidence="1">
    <location>
        <begin position="497"/>
        <end position="527"/>
    </location>
</feature>
<name>X6LCE8_RETFI</name>
<dbReference type="InterPro" id="IPR027417">
    <property type="entry name" value="P-loop_NTPase"/>
</dbReference>
<dbReference type="EMBL" id="ASPP01046856">
    <property type="protein sequence ID" value="ETN98379.1"/>
    <property type="molecule type" value="Genomic_DNA"/>
</dbReference>
<dbReference type="Gene3D" id="3.40.50.300">
    <property type="entry name" value="P-loop containing nucleotide triphosphate hydrolases"/>
    <property type="match status" value="1"/>
</dbReference>
<dbReference type="InterPro" id="IPR043519">
    <property type="entry name" value="NT_sf"/>
</dbReference>
<comment type="caution">
    <text evidence="3">The sequence shown here is derived from an EMBL/GenBank/DDBJ whole genome shotgun (WGS) entry which is preliminary data.</text>
</comment>